<name>A0ABX1GDF4_9GAMM</name>
<keyword evidence="4" id="KW-1185">Reference proteome</keyword>
<dbReference type="Proteomes" id="UP000765845">
    <property type="component" value="Unassembled WGS sequence"/>
</dbReference>
<sequence length="178" mass="20044">MIRNTPRFRPALLACSVLLGVALLSACSSTPEAAPAPPALSDEQLQRQQVFDGARKFIERGHYLAAETELQRLLKNPTRDTLRRDALAELILLQLNRNNPRGDISLALLSLDQLNAMGQQDRQQEQLFRALSSAVEIQVRLEQAAQRNSQASEIQAQLRREIDSLQRALEQLRRLSLQ</sequence>
<feature type="signal peptide" evidence="2">
    <location>
        <begin position="1"/>
        <end position="33"/>
    </location>
</feature>
<proteinExistence type="predicted"/>
<keyword evidence="1" id="KW-0175">Coiled coil</keyword>
<evidence type="ECO:0000313" key="3">
    <source>
        <dbReference type="EMBL" id="NKI16613.1"/>
    </source>
</evidence>
<reference evidence="3 4" key="1">
    <citation type="submission" date="2020-04" db="EMBL/GenBank/DDBJ databases">
        <authorList>
            <person name="Yoon J."/>
        </authorList>
    </citation>
    <scope>NUCLEOTIDE SEQUENCE [LARGE SCALE GENOMIC DNA]</scope>
    <source>
        <strain evidence="3 4">KMU-166</strain>
    </source>
</reference>
<feature type="coiled-coil region" evidence="1">
    <location>
        <begin position="141"/>
        <end position="178"/>
    </location>
</feature>
<dbReference type="PROSITE" id="PS51257">
    <property type="entry name" value="PROKAR_LIPOPROTEIN"/>
    <property type="match status" value="1"/>
</dbReference>
<keyword evidence="2" id="KW-0732">Signal</keyword>
<evidence type="ECO:0000256" key="2">
    <source>
        <dbReference type="SAM" id="SignalP"/>
    </source>
</evidence>
<evidence type="ECO:0000313" key="4">
    <source>
        <dbReference type="Proteomes" id="UP000765845"/>
    </source>
</evidence>
<organism evidence="3 4">
    <name type="scientific">Spongiibacter thalassae</name>
    <dbReference type="NCBI Taxonomy" id="2721624"/>
    <lineage>
        <taxon>Bacteria</taxon>
        <taxon>Pseudomonadati</taxon>
        <taxon>Pseudomonadota</taxon>
        <taxon>Gammaproteobacteria</taxon>
        <taxon>Cellvibrionales</taxon>
        <taxon>Spongiibacteraceae</taxon>
        <taxon>Spongiibacter</taxon>
    </lineage>
</organism>
<feature type="chain" id="PRO_5047308193" description="Tetratricopeptide repeat protein" evidence="2">
    <location>
        <begin position="34"/>
        <end position="178"/>
    </location>
</feature>
<evidence type="ECO:0008006" key="5">
    <source>
        <dbReference type="Google" id="ProtNLM"/>
    </source>
</evidence>
<protein>
    <recommendedName>
        <fullName evidence="5">Tetratricopeptide repeat protein</fullName>
    </recommendedName>
</protein>
<gene>
    <name evidence="3" type="ORF">HCU74_04170</name>
</gene>
<accession>A0ABX1GDF4</accession>
<evidence type="ECO:0000256" key="1">
    <source>
        <dbReference type="SAM" id="Coils"/>
    </source>
</evidence>
<dbReference type="RefSeq" id="WP_168449175.1">
    <property type="nucleotide sequence ID" value="NZ_JAAWWK010000002.1"/>
</dbReference>
<dbReference type="EMBL" id="JAAWWK010000002">
    <property type="protein sequence ID" value="NKI16613.1"/>
    <property type="molecule type" value="Genomic_DNA"/>
</dbReference>
<comment type="caution">
    <text evidence="3">The sequence shown here is derived from an EMBL/GenBank/DDBJ whole genome shotgun (WGS) entry which is preliminary data.</text>
</comment>